<dbReference type="PANTHER" id="PTHR46796:SF6">
    <property type="entry name" value="ARAC SUBFAMILY"/>
    <property type="match status" value="1"/>
</dbReference>
<proteinExistence type="predicted"/>
<dbReference type="GO" id="GO:0003700">
    <property type="term" value="F:DNA-binding transcription factor activity"/>
    <property type="evidence" value="ECO:0007669"/>
    <property type="project" value="InterPro"/>
</dbReference>
<dbReference type="InterPro" id="IPR018062">
    <property type="entry name" value="HTH_AraC-typ_CS"/>
</dbReference>
<evidence type="ECO:0000313" key="6">
    <source>
        <dbReference type="Proteomes" id="UP000062912"/>
    </source>
</evidence>
<evidence type="ECO:0000313" key="5">
    <source>
        <dbReference type="EMBL" id="KWF24761.1"/>
    </source>
</evidence>
<sequence>MSPPFPPSTARLEPASAFRFESAAAGHVSRNARDWSDILRLAYFPLDIKVGPDFRSGVIERVDIGGIRACTLQCDPMTAERHRSLTAADEQEFYVVEIPQLEPVQIRQRGRENCVQPGDFTIVNGAEPYVFTTLRPNTVRTLRIPSRALRQRLPGLDDQVASTCAGAQPCTPLFLDFATSYFRHALALPPDAQRRIEQHLLDLLVMALIGADTESGESSVRGAHRQRALRCIEERFTLATLQPADIARAIGVSERYLQRILADRQETVTSLIRQRRLLEAKRLLGERRQNGLSVTQIAFIVGFSDPAHFSRVFRRETGVAPVRYEAPASPVA</sequence>
<dbReference type="Proteomes" id="UP000062912">
    <property type="component" value="Unassembled WGS sequence"/>
</dbReference>
<comment type="caution">
    <text evidence="5">The sequence shown here is derived from an EMBL/GenBank/DDBJ whole genome shotgun (WGS) entry which is preliminary data.</text>
</comment>
<organism evidence="5 6">
    <name type="scientific">Burkholderia pseudomultivorans</name>
    <dbReference type="NCBI Taxonomy" id="1207504"/>
    <lineage>
        <taxon>Bacteria</taxon>
        <taxon>Pseudomonadati</taxon>
        <taxon>Pseudomonadota</taxon>
        <taxon>Betaproteobacteria</taxon>
        <taxon>Burkholderiales</taxon>
        <taxon>Burkholderiaceae</taxon>
        <taxon>Burkholderia</taxon>
        <taxon>Burkholderia cepacia complex</taxon>
    </lineage>
</organism>
<dbReference type="Pfam" id="PF12833">
    <property type="entry name" value="HTH_18"/>
    <property type="match status" value="1"/>
</dbReference>
<reference evidence="5 6" key="1">
    <citation type="submission" date="2015-11" db="EMBL/GenBank/DDBJ databases">
        <title>Expanding the genomic diversity of Burkholderia species for the development of highly accurate diagnostics.</title>
        <authorList>
            <person name="Sahl J."/>
            <person name="Keim P."/>
            <person name="Wagner D."/>
        </authorList>
    </citation>
    <scope>NUCLEOTIDE SEQUENCE [LARGE SCALE GENOMIC DNA]</scope>
    <source>
        <strain evidence="5 6">MSMB368WGS</strain>
    </source>
</reference>
<evidence type="ECO:0000259" key="4">
    <source>
        <dbReference type="PROSITE" id="PS01124"/>
    </source>
</evidence>
<dbReference type="InterPro" id="IPR020449">
    <property type="entry name" value="Tscrpt_reg_AraC-type_HTH"/>
</dbReference>
<dbReference type="PROSITE" id="PS00041">
    <property type="entry name" value="HTH_ARAC_FAMILY_1"/>
    <property type="match status" value="1"/>
</dbReference>
<evidence type="ECO:0000256" key="3">
    <source>
        <dbReference type="ARBA" id="ARBA00023163"/>
    </source>
</evidence>
<feature type="domain" description="HTH araC/xylS-type" evidence="4">
    <location>
        <begin position="226"/>
        <end position="327"/>
    </location>
</feature>
<dbReference type="PANTHER" id="PTHR46796">
    <property type="entry name" value="HTH-TYPE TRANSCRIPTIONAL ACTIVATOR RHAS-RELATED"/>
    <property type="match status" value="1"/>
</dbReference>
<dbReference type="Gene3D" id="1.10.10.60">
    <property type="entry name" value="Homeodomain-like"/>
    <property type="match status" value="1"/>
</dbReference>
<dbReference type="PRINTS" id="PR00032">
    <property type="entry name" value="HTHARAC"/>
</dbReference>
<dbReference type="Pfam" id="PF14525">
    <property type="entry name" value="AraC_binding_2"/>
    <property type="match status" value="1"/>
</dbReference>
<dbReference type="InterPro" id="IPR018060">
    <property type="entry name" value="HTH_AraC"/>
</dbReference>
<name>A0A132ED94_9BURK</name>
<dbReference type="SUPFAM" id="SSF46689">
    <property type="entry name" value="Homeodomain-like"/>
    <property type="match status" value="1"/>
</dbReference>
<dbReference type="EMBL" id="LPJR01000057">
    <property type="protein sequence ID" value="KWF24761.1"/>
    <property type="molecule type" value="Genomic_DNA"/>
</dbReference>
<evidence type="ECO:0000256" key="1">
    <source>
        <dbReference type="ARBA" id="ARBA00023015"/>
    </source>
</evidence>
<dbReference type="OrthoDB" id="9178898at2"/>
<keyword evidence="2" id="KW-0238">DNA-binding</keyword>
<dbReference type="PROSITE" id="PS01124">
    <property type="entry name" value="HTH_ARAC_FAMILY_2"/>
    <property type="match status" value="1"/>
</dbReference>
<dbReference type="SMART" id="SM00342">
    <property type="entry name" value="HTH_ARAC"/>
    <property type="match status" value="1"/>
</dbReference>
<protein>
    <recommendedName>
        <fullName evidence="4">HTH araC/xylS-type domain-containing protein</fullName>
    </recommendedName>
</protein>
<dbReference type="InterPro" id="IPR009057">
    <property type="entry name" value="Homeodomain-like_sf"/>
</dbReference>
<dbReference type="InterPro" id="IPR035418">
    <property type="entry name" value="AraC-bd_2"/>
</dbReference>
<keyword evidence="1" id="KW-0805">Transcription regulation</keyword>
<dbReference type="GO" id="GO:0043565">
    <property type="term" value="F:sequence-specific DNA binding"/>
    <property type="evidence" value="ECO:0007669"/>
    <property type="project" value="InterPro"/>
</dbReference>
<gene>
    <name evidence="5" type="ORF">WT56_23080</name>
</gene>
<dbReference type="InterPro" id="IPR050204">
    <property type="entry name" value="AraC_XylS_family_regulators"/>
</dbReference>
<dbReference type="AlphaFoldDB" id="A0A132ED94"/>
<accession>A0A132ED94</accession>
<evidence type="ECO:0000256" key="2">
    <source>
        <dbReference type="ARBA" id="ARBA00023125"/>
    </source>
</evidence>
<dbReference type="RefSeq" id="WP_060244747.1">
    <property type="nucleotide sequence ID" value="NZ_LPJR01000057.1"/>
</dbReference>
<keyword evidence="3" id="KW-0804">Transcription</keyword>